<dbReference type="AlphaFoldDB" id="A0A8K0KAS2"/>
<reference evidence="1" key="2">
    <citation type="submission" date="2017-10" db="EMBL/GenBank/DDBJ databases">
        <title>Ladona fulva Genome sequencing and assembly.</title>
        <authorList>
            <person name="Murali S."/>
            <person name="Richards S."/>
            <person name="Bandaranaike D."/>
            <person name="Bellair M."/>
            <person name="Blankenburg K."/>
            <person name="Chao H."/>
            <person name="Dinh H."/>
            <person name="Doddapaneni H."/>
            <person name="Dugan-Rocha S."/>
            <person name="Elkadiri S."/>
            <person name="Gnanaolivu R."/>
            <person name="Hernandez B."/>
            <person name="Skinner E."/>
            <person name="Javaid M."/>
            <person name="Lee S."/>
            <person name="Li M."/>
            <person name="Ming W."/>
            <person name="Munidasa M."/>
            <person name="Muniz J."/>
            <person name="Nguyen L."/>
            <person name="Hughes D."/>
            <person name="Osuji N."/>
            <person name="Pu L.-L."/>
            <person name="Puazo M."/>
            <person name="Qu C."/>
            <person name="Quiroz J."/>
            <person name="Raj R."/>
            <person name="Weissenberger G."/>
            <person name="Xin Y."/>
            <person name="Zou X."/>
            <person name="Han Y."/>
            <person name="Worley K."/>
            <person name="Muzny D."/>
            <person name="Gibbs R."/>
        </authorList>
    </citation>
    <scope>NUCLEOTIDE SEQUENCE</scope>
    <source>
        <strain evidence="1">Sampled in the wild</strain>
    </source>
</reference>
<dbReference type="SUPFAM" id="SSF52821">
    <property type="entry name" value="Rhodanese/Cell cycle control phosphatase"/>
    <property type="match status" value="1"/>
</dbReference>
<dbReference type="InterPro" id="IPR036873">
    <property type="entry name" value="Rhodanese-like_dom_sf"/>
</dbReference>
<feature type="non-terminal residue" evidence="1">
    <location>
        <position position="1"/>
    </location>
</feature>
<accession>A0A8K0KAS2</accession>
<dbReference type="Proteomes" id="UP000792457">
    <property type="component" value="Unassembled WGS sequence"/>
</dbReference>
<sequence length="132" mass="14984">MDERQSSVKLVDQLPSSSISSWDLRNLIMEGKCHILLLDTRSIEDYGNSHMCFNKIAPHSRNDLTTVINVPKDVLKRGLTPKSLEKLLPVESLIGWNKRKESDLIILLDWDTDNSNAKPDSPVVTLKEIMTK</sequence>
<gene>
    <name evidence="1" type="ORF">J437_LFUL007572</name>
</gene>
<dbReference type="Gene3D" id="3.40.250.10">
    <property type="entry name" value="Rhodanese-like domain"/>
    <property type="match status" value="1"/>
</dbReference>
<evidence type="ECO:0008006" key="3">
    <source>
        <dbReference type="Google" id="ProtNLM"/>
    </source>
</evidence>
<evidence type="ECO:0000313" key="2">
    <source>
        <dbReference type="Proteomes" id="UP000792457"/>
    </source>
</evidence>
<keyword evidence="2" id="KW-1185">Reference proteome</keyword>
<dbReference type="OrthoDB" id="292964at2759"/>
<name>A0A8K0KAS2_LADFU</name>
<organism evidence="1 2">
    <name type="scientific">Ladona fulva</name>
    <name type="common">Scarce chaser dragonfly</name>
    <name type="synonym">Libellula fulva</name>
    <dbReference type="NCBI Taxonomy" id="123851"/>
    <lineage>
        <taxon>Eukaryota</taxon>
        <taxon>Metazoa</taxon>
        <taxon>Ecdysozoa</taxon>
        <taxon>Arthropoda</taxon>
        <taxon>Hexapoda</taxon>
        <taxon>Insecta</taxon>
        <taxon>Pterygota</taxon>
        <taxon>Palaeoptera</taxon>
        <taxon>Odonata</taxon>
        <taxon>Epiprocta</taxon>
        <taxon>Anisoptera</taxon>
        <taxon>Libelluloidea</taxon>
        <taxon>Libellulidae</taxon>
        <taxon>Ladona</taxon>
    </lineage>
</organism>
<reference evidence="1" key="1">
    <citation type="submission" date="2013-04" db="EMBL/GenBank/DDBJ databases">
        <authorList>
            <person name="Qu J."/>
            <person name="Murali S.C."/>
            <person name="Bandaranaike D."/>
            <person name="Bellair M."/>
            <person name="Blankenburg K."/>
            <person name="Chao H."/>
            <person name="Dinh H."/>
            <person name="Doddapaneni H."/>
            <person name="Downs B."/>
            <person name="Dugan-Rocha S."/>
            <person name="Elkadiri S."/>
            <person name="Gnanaolivu R.D."/>
            <person name="Hernandez B."/>
            <person name="Javaid M."/>
            <person name="Jayaseelan J.C."/>
            <person name="Lee S."/>
            <person name="Li M."/>
            <person name="Ming W."/>
            <person name="Munidasa M."/>
            <person name="Muniz J."/>
            <person name="Nguyen L."/>
            <person name="Ongeri F."/>
            <person name="Osuji N."/>
            <person name="Pu L.-L."/>
            <person name="Puazo M."/>
            <person name="Qu C."/>
            <person name="Quiroz J."/>
            <person name="Raj R."/>
            <person name="Weissenberger G."/>
            <person name="Xin Y."/>
            <person name="Zou X."/>
            <person name="Han Y."/>
            <person name="Richards S."/>
            <person name="Worley K."/>
            <person name="Muzny D."/>
            <person name="Gibbs R."/>
        </authorList>
    </citation>
    <scope>NUCLEOTIDE SEQUENCE</scope>
    <source>
        <strain evidence="1">Sampled in the wild</strain>
    </source>
</reference>
<evidence type="ECO:0000313" key="1">
    <source>
        <dbReference type="EMBL" id="KAG8229018.1"/>
    </source>
</evidence>
<proteinExistence type="predicted"/>
<comment type="caution">
    <text evidence="1">The sequence shown here is derived from an EMBL/GenBank/DDBJ whole genome shotgun (WGS) entry which is preliminary data.</text>
</comment>
<protein>
    <recommendedName>
        <fullName evidence="3">Rhodanese domain-containing protein</fullName>
    </recommendedName>
</protein>
<dbReference type="EMBL" id="KZ308407">
    <property type="protein sequence ID" value="KAG8229018.1"/>
    <property type="molecule type" value="Genomic_DNA"/>
</dbReference>